<dbReference type="PANTHER" id="PTHR38813:SF1">
    <property type="entry name" value="TOXIN RELE1-RELATED"/>
    <property type="match status" value="1"/>
</dbReference>
<dbReference type="NCBIfam" id="TIGR02385">
    <property type="entry name" value="RelE_StbE"/>
    <property type="match status" value="1"/>
</dbReference>
<keyword evidence="1" id="KW-1277">Toxin-antitoxin system</keyword>
<protein>
    <submittedName>
        <fullName evidence="2">mRNA interferase RelE/StbE</fullName>
    </submittedName>
</protein>
<dbReference type="SUPFAM" id="SSF143011">
    <property type="entry name" value="RelE-like"/>
    <property type="match status" value="1"/>
</dbReference>
<dbReference type="Proteomes" id="UP000198611">
    <property type="component" value="Unassembled WGS sequence"/>
</dbReference>
<dbReference type="EMBL" id="FOMJ01000005">
    <property type="protein sequence ID" value="SFD43896.1"/>
    <property type="molecule type" value="Genomic_DNA"/>
</dbReference>
<evidence type="ECO:0000313" key="3">
    <source>
        <dbReference type="Proteomes" id="UP000198611"/>
    </source>
</evidence>
<dbReference type="AlphaFoldDB" id="A0A1I1SBQ4"/>
<sequence>MYSVELTKTARKALLRLPRTDRQRIQGKLEYLADNPHHPELDIKPLKGREAWRLRVGDWRIIYEIHDQWLVVQIIRIGSRGEVYK</sequence>
<name>A0A1I1SBQ4_9GAMM</name>
<dbReference type="OrthoDB" id="5570653at2"/>
<dbReference type="PANTHER" id="PTHR38813">
    <property type="match status" value="1"/>
</dbReference>
<proteinExistence type="predicted"/>
<dbReference type="Gene3D" id="3.30.2310.20">
    <property type="entry name" value="RelE-like"/>
    <property type="match status" value="1"/>
</dbReference>
<evidence type="ECO:0000313" key="2">
    <source>
        <dbReference type="EMBL" id="SFD43896.1"/>
    </source>
</evidence>
<gene>
    <name evidence="2" type="ORF">SAMN05660831_01643</name>
</gene>
<dbReference type="STRING" id="1123397.SAMN05660831_01643"/>
<evidence type="ECO:0000256" key="1">
    <source>
        <dbReference type="ARBA" id="ARBA00022649"/>
    </source>
</evidence>
<dbReference type="InterPro" id="IPR052747">
    <property type="entry name" value="TA_system_RelE_toxin"/>
</dbReference>
<accession>A0A1I1SBQ4</accession>
<dbReference type="InterPro" id="IPR007712">
    <property type="entry name" value="RelE/ParE_toxin"/>
</dbReference>
<keyword evidence="3" id="KW-1185">Reference proteome</keyword>
<dbReference type="Pfam" id="PF05016">
    <property type="entry name" value="ParE_toxin"/>
    <property type="match status" value="1"/>
</dbReference>
<organism evidence="2 3">
    <name type="scientific">Thiohalospira halophila DSM 15071</name>
    <dbReference type="NCBI Taxonomy" id="1123397"/>
    <lineage>
        <taxon>Bacteria</taxon>
        <taxon>Pseudomonadati</taxon>
        <taxon>Pseudomonadota</taxon>
        <taxon>Gammaproteobacteria</taxon>
        <taxon>Thiohalospirales</taxon>
        <taxon>Thiohalospiraceae</taxon>
        <taxon>Thiohalospira</taxon>
    </lineage>
</organism>
<dbReference type="InterPro" id="IPR035093">
    <property type="entry name" value="RelE/ParE_toxin_dom_sf"/>
</dbReference>
<reference evidence="2 3" key="1">
    <citation type="submission" date="2016-10" db="EMBL/GenBank/DDBJ databases">
        <authorList>
            <person name="de Groot N.N."/>
        </authorList>
    </citation>
    <scope>NUCLEOTIDE SEQUENCE [LARGE SCALE GENOMIC DNA]</scope>
    <source>
        <strain evidence="2 3">HL3</strain>
    </source>
</reference>
<dbReference type="RefSeq" id="WP_093428289.1">
    <property type="nucleotide sequence ID" value="NZ_FOMJ01000005.1"/>
</dbReference>